<dbReference type="InterPro" id="IPR014284">
    <property type="entry name" value="RNA_pol_sigma-70_dom"/>
</dbReference>
<accession>A0ABT0GD67</accession>
<sequence length="187" mass="21074">MNLPRADRAESREAALDAFLRGVERRALRHVELAGCSREDALDILQEAMLAFVRRYRAKPAEEWPLLFWRVLESKQIDAGRRRSVIGRWFGWLGLGEDLDGADPMARIADPAEPGPVQRLGDREATAALEKALRALPGRQRQAFLLRVWEGLDVADTARAMGVSEGSVKTHLFRALQTLRGRLEDHL</sequence>
<dbReference type="SUPFAM" id="SSF88659">
    <property type="entry name" value="Sigma3 and sigma4 domains of RNA polymerase sigma factors"/>
    <property type="match status" value="1"/>
</dbReference>
<comment type="caution">
    <text evidence="5">The sequence shown here is derived from an EMBL/GenBank/DDBJ whole genome shotgun (WGS) entry which is preliminary data.</text>
</comment>
<dbReference type="NCBIfam" id="TIGR02937">
    <property type="entry name" value="sigma70-ECF"/>
    <property type="match status" value="1"/>
</dbReference>
<dbReference type="PANTHER" id="PTHR43133:SF64">
    <property type="entry name" value="ECF SIGMA FACTOR"/>
    <property type="match status" value="1"/>
</dbReference>
<evidence type="ECO:0000259" key="4">
    <source>
        <dbReference type="Pfam" id="PF08281"/>
    </source>
</evidence>
<dbReference type="EC" id="2.7.7.6" evidence="5"/>
<dbReference type="EMBL" id="JALNMH010000001">
    <property type="protein sequence ID" value="MCK7592478.1"/>
    <property type="molecule type" value="Genomic_DNA"/>
</dbReference>
<keyword evidence="5" id="KW-0808">Transferase</keyword>
<keyword evidence="5" id="KW-0548">Nucleotidyltransferase</keyword>
<evidence type="ECO:0000256" key="2">
    <source>
        <dbReference type="ARBA" id="ARBA00023082"/>
    </source>
</evidence>
<dbReference type="GO" id="GO:0003899">
    <property type="term" value="F:DNA-directed RNA polymerase activity"/>
    <property type="evidence" value="ECO:0007669"/>
    <property type="project" value="UniProtKB-EC"/>
</dbReference>
<dbReference type="InterPro" id="IPR013324">
    <property type="entry name" value="RNA_pol_sigma_r3/r4-like"/>
</dbReference>
<keyword evidence="1" id="KW-0805">Transcription regulation</keyword>
<dbReference type="InterPro" id="IPR036388">
    <property type="entry name" value="WH-like_DNA-bd_sf"/>
</dbReference>
<dbReference type="InterPro" id="IPR039425">
    <property type="entry name" value="RNA_pol_sigma-70-like"/>
</dbReference>
<keyword evidence="6" id="KW-1185">Reference proteome</keyword>
<evidence type="ECO:0000313" key="6">
    <source>
        <dbReference type="Proteomes" id="UP001431449"/>
    </source>
</evidence>
<dbReference type="Gene3D" id="1.10.10.10">
    <property type="entry name" value="Winged helix-like DNA-binding domain superfamily/Winged helix DNA-binding domain"/>
    <property type="match status" value="1"/>
</dbReference>
<evidence type="ECO:0000256" key="3">
    <source>
        <dbReference type="ARBA" id="ARBA00023163"/>
    </source>
</evidence>
<dbReference type="NCBIfam" id="NF006550">
    <property type="entry name" value="PRK09047.1"/>
    <property type="match status" value="1"/>
</dbReference>
<dbReference type="CDD" id="cd06171">
    <property type="entry name" value="Sigma70_r4"/>
    <property type="match status" value="1"/>
</dbReference>
<feature type="domain" description="RNA polymerase sigma factor 70 region 4 type 2" evidence="4">
    <location>
        <begin position="128"/>
        <end position="179"/>
    </location>
</feature>
<gene>
    <name evidence="5" type="ORF">M0G41_02210</name>
</gene>
<keyword evidence="2" id="KW-0731">Sigma factor</keyword>
<name>A0ABT0GD67_9GAMM</name>
<keyword evidence="3" id="KW-0804">Transcription</keyword>
<organism evidence="5 6">
    <name type="scientific">Pseudomarimonas salicorniae</name>
    <dbReference type="NCBI Taxonomy" id="2933270"/>
    <lineage>
        <taxon>Bacteria</taxon>
        <taxon>Pseudomonadati</taxon>
        <taxon>Pseudomonadota</taxon>
        <taxon>Gammaproteobacteria</taxon>
        <taxon>Lysobacterales</taxon>
        <taxon>Lysobacteraceae</taxon>
        <taxon>Pseudomarimonas</taxon>
    </lineage>
</organism>
<dbReference type="Proteomes" id="UP001431449">
    <property type="component" value="Unassembled WGS sequence"/>
</dbReference>
<proteinExistence type="predicted"/>
<evidence type="ECO:0000256" key="1">
    <source>
        <dbReference type="ARBA" id="ARBA00023015"/>
    </source>
</evidence>
<dbReference type="PANTHER" id="PTHR43133">
    <property type="entry name" value="RNA POLYMERASE ECF-TYPE SIGMA FACTO"/>
    <property type="match status" value="1"/>
</dbReference>
<protein>
    <submittedName>
        <fullName evidence="5">RNA polymerase sigma factor</fullName>
        <ecNumber evidence="5">2.7.7.6</ecNumber>
    </submittedName>
</protein>
<dbReference type="RefSeq" id="WP_248204671.1">
    <property type="nucleotide sequence ID" value="NZ_JALNMH010000001.1"/>
</dbReference>
<dbReference type="InterPro" id="IPR013249">
    <property type="entry name" value="RNA_pol_sigma70_r4_t2"/>
</dbReference>
<reference evidence="5" key="1">
    <citation type="submission" date="2022-04" db="EMBL/GenBank/DDBJ databases">
        <title>Lysobacter sp. CAU 1642 isolated from sea sand.</title>
        <authorList>
            <person name="Kim W."/>
        </authorList>
    </citation>
    <scope>NUCLEOTIDE SEQUENCE</scope>
    <source>
        <strain evidence="5">CAU 1642</strain>
    </source>
</reference>
<dbReference type="Pfam" id="PF08281">
    <property type="entry name" value="Sigma70_r4_2"/>
    <property type="match status" value="1"/>
</dbReference>
<evidence type="ECO:0000313" key="5">
    <source>
        <dbReference type="EMBL" id="MCK7592478.1"/>
    </source>
</evidence>